<feature type="domain" description="Rad21/Rec8-like protein C-terminal eukaryotic" evidence="1">
    <location>
        <begin position="47"/>
        <end position="89"/>
    </location>
</feature>
<dbReference type="PIRSF" id="PIRSF029826">
    <property type="entry name" value="UCP029826_pph"/>
    <property type="match status" value="1"/>
</dbReference>
<gene>
    <name evidence="2" type="ordered locus">M5M_16025</name>
</gene>
<dbReference type="Gene3D" id="1.10.287.1080">
    <property type="entry name" value="MazG-like"/>
    <property type="match status" value="1"/>
</dbReference>
<dbReference type="InterPro" id="IPR052555">
    <property type="entry name" value="dCTP_Pyrophosphatase"/>
</dbReference>
<accession>K4L2C4</accession>
<evidence type="ECO:0000259" key="1">
    <source>
        <dbReference type="Pfam" id="PF04824"/>
    </source>
</evidence>
<reference evidence="2 3" key="1">
    <citation type="journal article" date="2013" name="Genome Announc.">
        <title>Complete genome sequence of Simiduia agarivorans SA1(T), a marine bacterium able to degrade a variety of polysaccharides.</title>
        <authorList>
            <person name="Lin S.Y."/>
            <person name="Shieh W.Y."/>
            <person name="Chen J.S."/>
            <person name="Tang S.L."/>
        </authorList>
    </citation>
    <scope>NUCLEOTIDE SEQUENCE [LARGE SCALE GENOMIC DNA]</scope>
    <source>
        <strain evidence="3">DSM 21679 / JCM 13881 / BCRC 17597 / SA1</strain>
    </source>
</reference>
<sequence length="107" mass="12050">MDLPKILKQYNELCEDNDWQVFHTPKNLASAMCVSSAKILEHYQWITEEESLSLARLPNSRDKIEAGIAETFFHLLALANRSGIDLEQAVLKKALKDAEDHQGAPDA</sequence>
<dbReference type="EMBL" id="CP003746">
    <property type="protein sequence ID" value="AFV00338.1"/>
    <property type="molecule type" value="Genomic_DNA"/>
</dbReference>
<dbReference type="OrthoDB" id="9791898at2"/>
<dbReference type="KEGG" id="saga:M5M_16025"/>
<dbReference type="eggNOG" id="COG1694">
    <property type="taxonomic scope" value="Bacteria"/>
</dbReference>
<evidence type="ECO:0000313" key="3">
    <source>
        <dbReference type="Proteomes" id="UP000000466"/>
    </source>
</evidence>
<name>K4L2C4_SIMAS</name>
<dbReference type="PANTHER" id="PTHR46523">
    <property type="entry name" value="DCTP PYROPHOSPHATASE 1"/>
    <property type="match status" value="1"/>
</dbReference>
<dbReference type="GO" id="GO:0047429">
    <property type="term" value="F:nucleoside triphosphate diphosphatase activity"/>
    <property type="evidence" value="ECO:0007669"/>
    <property type="project" value="InterPro"/>
</dbReference>
<dbReference type="HOGENOM" id="CLU_110454_2_2_6"/>
<dbReference type="GO" id="GO:0009143">
    <property type="term" value="P:nucleoside triphosphate catabolic process"/>
    <property type="evidence" value="ECO:0007669"/>
    <property type="project" value="InterPro"/>
</dbReference>
<evidence type="ECO:0000313" key="2">
    <source>
        <dbReference type="EMBL" id="AFV00338.1"/>
    </source>
</evidence>
<dbReference type="InterPro" id="IPR025984">
    <property type="entry name" value="DCTPP"/>
</dbReference>
<organism evidence="2 3">
    <name type="scientific">Simiduia agarivorans (strain DSM 21679 / JCM 13881 / BCRC 17597 / SA1)</name>
    <dbReference type="NCBI Taxonomy" id="1117647"/>
    <lineage>
        <taxon>Bacteria</taxon>
        <taxon>Pseudomonadati</taxon>
        <taxon>Pseudomonadota</taxon>
        <taxon>Gammaproteobacteria</taxon>
        <taxon>Cellvibrionales</taxon>
        <taxon>Cellvibrionaceae</taxon>
        <taxon>Simiduia</taxon>
    </lineage>
</organism>
<protein>
    <recommendedName>
        <fullName evidence="1">Rad21/Rec8-like protein C-terminal eukaryotic domain-containing protein</fullName>
    </recommendedName>
</protein>
<dbReference type="SUPFAM" id="SSF101386">
    <property type="entry name" value="all-alpha NTP pyrophosphatases"/>
    <property type="match status" value="1"/>
</dbReference>
<proteinExistence type="predicted"/>
<dbReference type="PANTHER" id="PTHR46523:SF1">
    <property type="entry name" value="DCTP PYROPHOSPHATASE 1"/>
    <property type="match status" value="1"/>
</dbReference>
<keyword evidence="3" id="KW-1185">Reference proteome</keyword>
<dbReference type="Pfam" id="PF04824">
    <property type="entry name" value="Rad21_Rec8"/>
    <property type="match status" value="1"/>
</dbReference>
<dbReference type="Proteomes" id="UP000000466">
    <property type="component" value="Chromosome"/>
</dbReference>
<dbReference type="RefSeq" id="WP_015048490.1">
    <property type="nucleotide sequence ID" value="NC_018868.3"/>
</dbReference>
<dbReference type="InterPro" id="IPR006909">
    <property type="entry name" value="Rad21/Rec8_C_eu"/>
</dbReference>
<dbReference type="AlphaFoldDB" id="K4L2C4"/>